<gene>
    <name evidence="1" type="ORF">HDA36_001418</name>
</gene>
<keyword evidence="2" id="KW-1185">Reference proteome</keyword>
<proteinExistence type="predicted"/>
<protein>
    <recommendedName>
        <fullName evidence="3">DUF4177 domain-containing protein</fullName>
    </recommendedName>
</protein>
<comment type="caution">
    <text evidence="1">The sequence shown here is derived from an EMBL/GenBank/DDBJ whole genome shotgun (WGS) entry which is preliminary data.</text>
</comment>
<reference evidence="1 2" key="1">
    <citation type="submission" date="2020-08" db="EMBL/GenBank/DDBJ databases">
        <title>Sequencing the genomes of 1000 actinobacteria strains.</title>
        <authorList>
            <person name="Klenk H.-P."/>
        </authorList>
    </citation>
    <scope>NUCLEOTIDE SEQUENCE [LARGE SCALE GENOMIC DNA]</scope>
    <source>
        <strain evidence="1 2">DSM 44551</strain>
    </source>
</reference>
<organism evidence="1 2">
    <name type="scientific">Nocardiopsis composta</name>
    <dbReference type="NCBI Taxonomy" id="157465"/>
    <lineage>
        <taxon>Bacteria</taxon>
        <taxon>Bacillati</taxon>
        <taxon>Actinomycetota</taxon>
        <taxon>Actinomycetes</taxon>
        <taxon>Streptosporangiales</taxon>
        <taxon>Nocardiopsidaceae</taxon>
        <taxon>Nocardiopsis</taxon>
    </lineage>
</organism>
<dbReference type="Proteomes" id="UP000572635">
    <property type="component" value="Unassembled WGS sequence"/>
</dbReference>
<dbReference type="AlphaFoldDB" id="A0A7W8VCX3"/>
<accession>A0A7W8VCX3</accession>
<dbReference type="RefSeq" id="WP_184390912.1">
    <property type="nucleotide sequence ID" value="NZ_JACHDB010000001.1"/>
</dbReference>
<name>A0A7W8VCX3_9ACTN</name>
<dbReference type="EMBL" id="JACHDB010000001">
    <property type="protein sequence ID" value="MBB5431334.1"/>
    <property type="molecule type" value="Genomic_DNA"/>
</dbReference>
<evidence type="ECO:0000313" key="1">
    <source>
        <dbReference type="EMBL" id="MBB5431334.1"/>
    </source>
</evidence>
<evidence type="ECO:0008006" key="3">
    <source>
        <dbReference type="Google" id="ProtNLM"/>
    </source>
</evidence>
<evidence type="ECO:0000313" key="2">
    <source>
        <dbReference type="Proteomes" id="UP000572635"/>
    </source>
</evidence>
<sequence length="54" mass="5955">MEYRVLWAGEDELGERLTAEAAAGWRVVSVDWRAVRDDGAAVEVGVRVLLGRPT</sequence>